<evidence type="ECO:0000256" key="1">
    <source>
        <dbReference type="SAM" id="Phobius"/>
    </source>
</evidence>
<dbReference type="Proteomes" id="UP000078596">
    <property type="component" value="Chromosome"/>
</dbReference>
<dbReference type="RefSeq" id="WP_066098739.1">
    <property type="nucleotide sequence ID" value="NZ_CP016027.1"/>
</dbReference>
<proteinExistence type="predicted"/>
<feature type="transmembrane region" description="Helical" evidence="1">
    <location>
        <begin position="55"/>
        <end position="73"/>
    </location>
</feature>
<evidence type="ECO:0000313" key="2">
    <source>
        <dbReference type="EMBL" id="ANJ66581.1"/>
    </source>
</evidence>
<dbReference type="KEGG" id="haz:A9404_03570"/>
<feature type="transmembrane region" description="Helical" evidence="1">
    <location>
        <begin position="107"/>
        <end position="125"/>
    </location>
</feature>
<feature type="transmembrane region" description="Helical" evidence="1">
    <location>
        <begin position="137"/>
        <end position="158"/>
    </location>
</feature>
<keyword evidence="1" id="KW-0812">Transmembrane</keyword>
<dbReference type="AlphaFoldDB" id="A0A191ZFC7"/>
<keyword evidence="1" id="KW-0472">Membrane</keyword>
<reference evidence="2 3" key="1">
    <citation type="submission" date="2016-06" db="EMBL/GenBank/DDBJ databases">
        <title>Insight into the functional genes involving in sulfur oxidation in Pearl River water.</title>
        <authorList>
            <person name="Luo J."/>
            <person name="Tan X."/>
            <person name="Lin W."/>
        </authorList>
    </citation>
    <scope>NUCLEOTIDE SEQUENCE [LARGE SCALE GENOMIC DNA]</scope>
    <source>
        <strain evidence="2 3">LS2</strain>
    </source>
</reference>
<dbReference type="STRING" id="1860122.A9404_03570"/>
<name>A0A191ZFC7_9GAMM</name>
<feature type="transmembrane region" description="Helical" evidence="1">
    <location>
        <begin position="85"/>
        <end position="101"/>
    </location>
</feature>
<keyword evidence="1" id="KW-1133">Transmembrane helix</keyword>
<sequence>MRERFGREPNINRQALALWMPLSLAVAALLLWLGMQTPPPDGAASVQSIPTSSEIGALAYTYLLSWAAFGYAASISTPHDTMTRNLFALTLVLPVSATAALNHDLPITALLAALGWLIVLAVTALRLGKREPLAGLMLLPLIGSAGAGILLPVIYWAIR</sequence>
<evidence type="ECO:0008006" key="4">
    <source>
        <dbReference type="Google" id="ProtNLM"/>
    </source>
</evidence>
<dbReference type="OrthoDB" id="5786912at2"/>
<keyword evidence="3" id="KW-1185">Reference proteome</keyword>
<feature type="transmembrane region" description="Helical" evidence="1">
    <location>
        <begin position="16"/>
        <end position="35"/>
    </location>
</feature>
<dbReference type="EMBL" id="CP016027">
    <property type="protein sequence ID" value="ANJ66581.1"/>
    <property type="molecule type" value="Genomic_DNA"/>
</dbReference>
<protein>
    <recommendedName>
        <fullName evidence="4">Yip1 domain-containing protein</fullName>
    </recommendedName>
</protein>
<organism evidence="2 3">
    <name type="scientific">Halothiobacillus diazotrophicus</name>
    <dbReference type="NCBI Taxonomy" id="1860122"/>
    <lineage>
        <taxon>Bacteria</taxon>
        <taxon>Pseudomonadati</taxon>
        <taxon>Pseudomonadota</taxon>
        <taxon>Gammaproteobacteria</taxon>
        <taxon>Chromatiales</taxon>
        <taxon>Halothiobacillaceae</taxon>
        <taxon>Halothiobacillus</taxon>
    </lineage>
</organism>
<accession>A0A191ZFC7</accession>
<gene>
    <name evidence="2" type="ORF">A9404_03570</name>
</gene>
<evidence type="ECO:0000313" key="3">
    <source>
        <dbReference type="Proteomes" id="UP000078596"/>
    </source>
</evidence>